<keyword evidence="1 7" id="KW-0963">Cytoplasm</keyword>
<dbReference type="NCBIfam" id="TIGR00125">
    <property type="entry name" value="cyt_tran_rel"/>
    <property type="match status" value="1"/>
</dbReference>
<gene>
    <name evidence="7 9" type="primary">coaD</name>
    <name evidence="9" type="ORF">MBCUT_00970</name>
</gene>
<dbReference type="InterPro" id="IPR004821">
    <property type="entry name" value="Cyt_trans-like"/>
</dbReference>
<evidence type="ECO:0000256" key="5">
    <source>
        <dbReference type="ARBA" id="ARBA00022840"/>
    </source>
</evidence>
<feature type="domain" description="Cytidyltransferase-like" evidence="8">
    <location>
        <begin position="18"/>
        <end position="149"/>
    </location>
</feature>
<keyword evidence="2 7" id="KW-0808">Transferase</keyword>
<dbReference type="Pfam" id="PF01467">
    <property type="entry name" value="CTP_transf_like"/>
    <property type="match status" value="1"/>
</dbReference>
<comment type="subcellular location">
    <subcellularLocation>
        <location evidence="7">Cytoplasm</location>
    </subcellularLocation>
</comment>
<keyword evidence="3 7" id="KW-0548">Nucleotidyltransferase</keyword>
<evidence type="ECO:0000313" key="9">
    <source>
        <dbReference type="EMBL" id="KZX17802.1"/>
    </source>
</evidence>
<dbReference type="InterPro" id="IPR014729">
    <property type="entry name" value="Rossmann-like_a/b/a_fold"/>
</dbReference>
<name>A0A166FLI9_9EURY</name>
<dbReference type="UniPathway" id="UPA00241"/>
<organism evidence="9 10">
    <name type="scientific">Methanobrevibacter cuticularis</name>
    <dbReference type="NCBI Taxonomy" id="47311"/>
    <lineage>
        <taxon>Archaea</taxon>
        <taxon>Methanobacteriati</taxon>
        <taxon>Methanobacteriota</taxon>
        <taxon>Methanomada group</taxon>
        <taxon>Methanobacteria</taxon>
        <taxon>Methanobacteriales</taxon>
        <taxon>Methanobacteriaceae</taxon>
        <taxon>Methanobrevibacter</taxon>
    </lineage>
</organism>
<comment type="function">
    <text evidence="7">Reversibly transfers an adenylyl group from ATP to 4'-phosphopantetheine, yielding dephospho-CoA (dPCoA) and pyrophosphate.</text>
</comment>
<dbReference type="Proteomes" id="UP000077275">
    <property type="component" value="Unassembled WGS sequence"/>
</dbReference>
<dbReference type="EMBL" id="LWMW01000011">
    <property type="protein sequence ID" value="KZX17802.1"/>
    <property type="molecule type" value="Genomic_DNA"/>
</dbReference>
<evidence type="ECO:0000256" key="7">
    <source>
        <dbReference type="HAMAP-Rule" id="MF_00647"/>
    </source>
</evidence>
<evidence type="ECO:0000259" key="8">
    <source>
        <dbReference type="Pfam" id="PF01467"/>
    </source>
</evidence>
<dbReference type="Gene3D" id="3.40.50.620">
    <property type="entry name" value="HUPs"/>
    <property type="match status" value="1"/>
</dbReference>
<sequence>MSSKGLTMSIKKYKKVAVGGTFDNFHYGHRRLLEEAFNNGEEVVIGVTSNAFGGKKGNIEPCDKRMGNLNEFLSNKHNNFSISRLDDSYGSTIHEDDFDAIIVSEETEPTALEINQIRKDKEMSPLDIIVIRFVYADDGIPISSTRIRKGEIDAKGHLLDRH</sequence>
<comment type="pathway">
    <text evidence="7">Cofactor biosynthesis; coenzyme A biosynthesis.</text>
</comment>
<dbReference type="AlphaFoldDB" id="A0A166FLI9"/>
<evidence type="ECO:0000256" key="3">
    <source>
        <dbReference type="ARBA" id="ARBA00022695"/>
    </source>
</evidence>
<accession>A0A166FLI9</accession>
<protein>
    <recommendedName>
        <fullName evidence="7">Phosphopantetheine adenylyltransferase</fullName>
        <ecNumber evidence="7">2.7.7.3</ecNumber>
    </recommendedName>
    <alternativeName>
        <fullName evidence="7">Dephospho-CoA pyrophosphorylase</fullName>
    </alternativeName>
    <alternativeName>
        <fullName evidence="7">Pantetheine-phosphate adenylyltransferase</fullName>
        <shortName evidence="7">PPAT</shortName>
    </alternativeName>
</protein>
<dbReference type="GO" id="GO:0005737">
    <property type="term" value="C:cytoplasm"/>
    <property type="evidence" value="ECO:0007669"/>
    <property type="project" value="UniProtKB-SubCell"/>
</dbReference>
<evidence type="ECO:0000313" key="10">
    <source>
        <dbReference type="Proteomes" id="UP000077275"/>
    </source>
</evidence>
<keyword evidence="10" id="KW-1185">Reference proteome</keyword>
<reference evidence="9 10" key="1">
    <citation type="submission" date="2016-04" db="EMBL/GenBank/DDBJ databases">
        <title>Genome sequence of Methanobrevibacter cuticularis DSM 11139.</title>
        <authorList>
            <person name="Poehlein A."/>
            <person name="Seedorf H."/>
            <person name="Daniel R."/>
        </authorList>
    </citation>
    <scope>NUCLEOTIDE SEQUENCE [LARGE SCALE GENOMIC DNA]</scope>
    <source>
        <strain evidence="9 10">DSM 11139</strain>
    </source>
</reference>
<evidence type="ECO:0000256" key="1">
    <source>
        <dbReference type="ARBA" id="ARBA00022490"/>
    </source>
</evidence>
<comment type="caution">
    <text evidence="9">The sequence shown here is derived from an EMBL/GenBank/DDBJ whole genome shotgun (WGS) entry which is preliminary data.</text>
</comment>
<dbReference type="GO" id="GO:0005524">
    <property type="term" value="F:ATP binding"/>
    <property type="evidence" value="ECO:0007669"/>
    <property type="project" value="UniProtKB-KW"/>
</dbReference>
<keyword evidence="6 7" id="KW-0173">Coenzyme A biosynthesis</keyword>
<dbReference type="PANTHER" id="PTHR43793:SF1">
    <property type="entry name" value="FAD SYNTHASE"/>
    <property type="match status" value="1"/>
</dbReference>
<comment type="similarity">
    <text evidence="7">Belongs to the eukaryotic CoaD family.</text>
</comment>
<dbReference type="PATRIC" id="fig|47311.3.peg.106"/>
<dbReference type="InterPro" id="IPR023540">
    <property type="entry name" value="PPAT_arch"/>
</dbReference>
<proteinExistence type="inferred from homology"/>
<dbReference type="GO" id="GO:0004595">
    <property type="term" value="F:pantetheine-phosphate adenylyltransferase activity"/>
    <property type="evidence" value="ECO:0007669"/>
    <property type="project" value="UniProtKB-UniRule"/>
</dbReference>
<evidence type="ECO:0000256" key="4">
    <source>
        <dbReference type="ARBA" id="ARBA00022741"/>
    </source>
</evidence>
<keyword evidence="4 7" id="KW-0547">Nucleotide-binding</keyword>
<dbReference type="HAMAP" id="MF_00647">
    <property type="entry name" value="PPAT_arch"/>
    <property type="match status" value="1"/>
</dbReference>
<dbReference type="PANTHER" id="PTHR43793">
    <property type="entry name" value="FAD SYNTHASE"/>
    <property type="match status" value="1"/>
</dbReference>
<evidence type="ECO:0000256" key="6">
    <source>
        <dbReference type="ARBA" id="ARBA00022993"/>
    </source>
</evidence>
<keyword evidence="5 7" id="KW-0067">ATP-binding</keyword>
<dbReference type="SUPFAM" id="SSF52374">
    <property type="entry name" value="Nucleotidylyl transferase"/>
    <property type="match status" value="1"/>
</dbReference>
<dbReference type="NCBIfam" id="NF001985">
    <property type="entry name" value="PRK00777.1"/>
    <property type="match status" value="1"/>
</dbReference>
<dbReference type="GO" id="GO:0015937">
    <property type="term" value="P:coenzyme A biosynthetic process"/>
    <property type="evidence" value="ECO:0007669"/>
    <property type="project" value="UniProtKB-UniRule"/>
</dbReference>
<evidence type="ECO:0000256" key="2">
    <source>
        <dbReference type="ARBA" id="ARBA00022679"/>
    </source>
</evidence>
<dbReference type="EC" id="2.7.7.3" evidence="7"/>
<dbReference type="InterPro" id="IPR050385">
    <property type="entry name" value="Archaeal_FAD_synthase"/>
</dbReference>
<dbReference type="STRING" id="47311.MBCUT_00970"/>
<comment type="catalytic activity">
    <reaction evidence="7">
        <text>(R)-4'-phosphopantetheine + ATP + H(+) = 3'-dephospho-CoA + diphosphate</text>
        <dbReference type="Rhea" id="RHEA:19801"/>
        <dbReference type="ChEBI" id="CHEBI:15378"/>
        <dbReference type="ChEBI" id="CHEBI:30616"/>
        <dbReference type="ChEBI" id="CHEBI:33019"/>
        <dbReference type="ChEBI" id="CHEBI:57328"/>
        <dbReference type="ChEBI" id="CHEBI:61723"/>
        <dbReference type="EC" id="2.7.7.3"/>
    </reaction>
</comment>